<name>A0A942YIV7_9BACI</name>
<keyword evidence="2" id="KW-1185">Reference proteome</keyword>
<evidence type="ECO:0000313" key="1">
    <source>
        <dbReference type="EMBL" id="MBS4195756.1"/>
    </source>
</evidence>
<dbReference type="RefSeq" id="WP_213124949.1">
    <property type="nucleotide sequence ID" value="NZ_JAGYPG010000002.1"/>
</dbReference>
<proteinExistence type="predicted"/>
<dbReference type="AlphaFoldDB" id="A0A942YIV7"/>
<accession>A0A942YIV7</accession>
<dbReference type="EMBL" id="JAGYPG010000002">
    <property type="protein sequence ID" value="MBS4195756.1"/>
    <property type="molecule type" value="Genomic_DNA"/>
</dbReference>
<sequence length="57" mass="6610">MNTKAKLKKFQDIMAFIKTLDDEGIELLIEVAKVQVSDFVGDENELRKTLKNIRDKK</sequence>
<evidence type="ECO:0000313" key="2">
    <source>
        <dbReference type="Proteomes" id="UP000681414"/>
    </source>
</evidence>
<dbReference type="Proteomes" id="UP000681414">
    <property type="component" value="Unassembled WGS sequence"/>
</dbReference>
<comment type="caution">
    <text evidence="1">The sequence shown here is derived from an EMBL/GenBank/DDBJ whole genome shotgun (WGS) entry which is preliminary data.</text>
</comment>
<protein>
    <submittedName>
        <fullName evidence="1">Uncharacterized protein</fullName>
    </submittedName>
</protein>
<organism evidence="1 2">
    <name type="scientific">Lederbergia citri</name>
    <dbReference type="NCBI Taxonomy" id="2833580"/>
    <lineage>
        <taxon>Bacteria</taxon>
        <taxon>Bacillati</taxon>
        <taxon>Bacillota</taxon>
        <taxon>Bacilli</taxon>
        <taxon>Bacillales</taxon>
        <taxon>Bacillaceae</taxon>
        <taxon>Lederbergia</taxon>
    </lineage>
</organism>
<gene>
    <name evidence="1" type="ORF">KHA97_11875</name>
</gene>
<reference evidence="1 2" key="1">
    <citation type="submission" date="2021-05" db="EMBL/GenBank/DDBJ databases">
        <title>Novel Bacillus species.</title>
        <authorList>
            <person name="Liu G."/>
        </authorList>
    </citation>
    <scope>NUCLEOTIDE SEQUENCE [LARGE SCALE GENOMIC DNA]</scope>
    <source>
        <strain evidence="2">FJAT-49780</strain>
    </source>
</reference>